<sequence length="241" mass="26964">MIAVQDVNKIYPPNRQVLHHVSLELVEGDRLILLGPNGAGKTTLIRCIIGLTAPDSGSIYVNGVDVVRHPDAARESIAVVFEEADNSYSYLTVLENLLYFGLLNKWSRAEAKRRAERMMAVLNLTPYAERLTQTLSRGMKQKLAFAIALMKGAPFLFLDEPTLGLDVESQHHIRTMLTEENQWWKAVLITTHDIPFAHAVGNKFVFIQDGKIVWSGTKEHFSTPADLETHFLAAVRSNLSV</sequence>
<dbReference type="AlphaFoldDB" id="A0A226Q487"/>
<dbReference type="RefSeq" id="WP_047753555.1">
    <property type="nucleotide sequence ID" value="NZ_CP018058.1"/>
</dbReference>
<keyword evidence="3" id="KW-0547">Nucleotide-binding</keyword>
<dbReference type="Pfam" id="PF00005">
    <property type="entry name" value="ABC_tran"/>
    <property type="match status" value="1"/>
</dbReference>
<dbReference type="EMBL" id="NEWK01000002">
    <property type="protein sequence ID" value="OXB86744.1"/>
    <property type="molecule type" value="Genomic_DNA"/>
</dbReference>
<evidence type="ECO:0000256" key="4">
    <source>
        <dbReference type="ARBA" id="ARBA00022840"/>
    </source>
</evidence>
<dbReference type="CDD" id="cd03230">
    <property type="entry name" value="ABC_DR_subfamily_A"/>
    <property type="match status" value="1"/>
</dbReference>
<evidence type="ECO:0000256" key="1">
    <source>
        <dbReference type="ARBA" id="ARBA00005417"/>
    </source>
</evidence>
<comment type="caution">
    <text evidence="5">The sequence shown here is derived from an EMBL/GenBank/DDBJ whole genome shotgun (WGS) entry which is preliminary data.</text>
</comment>
<dbReference type="InterPro" id="IPR003439">
    <property type="entry name" value="ABC_transporter-like_ATP-bd"/>
</dbReference>
<dbReference type="Proteomes" id="UP000198378">
    <property type="component" value="Unassembled WGS sequence"/>
</dbReference>
<dbReference type="PANTHER" id="PTHR42711">
    <property type="entry name" value="ABC TRANSPORTER ATP-BINDING PROTEIN"/>
    <property type="match status" value="1"/>
</dbReference>
<proteinExistence type="inferred from homology"/>
<dbReference type="GO" id="GO:0005524">
    <property type="term" value="F:ATP binding"/>
    <property type="evidence" value="ECO:0007669"/>
    <property type="project" value="UniProtKB-KW"/>
</dbReference>
<dbReference type="SUPFAM" id="SSF52540">
    <property type="entry name" value="P-loop containing nucleoside triphosphate hydrolases"/>
    <property type="match status" value="1"/>
</dbReference>
<evidence type="ECO:0000313" key="6">
    <source>
        <dbReference type="Proteomes" id="UP000198378"/>
    </source>
</evidence>
<dbReference type="SMART" id="SM00382">
    <property type="entry name" value="AAA"/>
    <property type="match status" value="1"/>
</dbReference>
<name>A0A226Q487_9BACL</name>
<dbReference type="InterPro" id="IPR050763">
    <property type="entry name" value="ABC_transporter_ATP-binding"/>
</dbReference>
<accession>A0A226Q487</accession>
<dbReference type="Gene3D" id="3.40.50.300">
    <property type="entry name" value="P-loop containing nucleotide triphosphate hydrolases"/>
    <property type="match status" value="1"/>
</dbReference>
<keyword evidence="4 5" id="KW-0067">ATP-binding</keyword>
<keyword evidence="2" id="KW-0813">Transport</keyword>
<evidence type="ECO:0000256" key="3">
    <source>
        <dbReference type="ARBA" id="ARBA00022741"/>
    </source>
</evidence>
<dbReference type="InterPro" id="IPR027417">
    <property type="entry name" value="P-loop_NTPase"/>
</dbReference>
<organism evidence="5 6">
    <name type="scientific">Geobacillus thermocatenulatus</name>
    <dbReference type="NCBI Taxonomy" id="33938"/>
    <lineage>
        <taxon>Bacteria</taxon>
        <taxon>Bacillati</taxon>
        <taxon>Bacillota</taxon>
        <taxon>Bacilli</taxon>
        <taxon>Bacillales</taxon>
        <taxon>Anoxybacillaceae</taxon>
        <taxon>Geobacillus</taxon>
        <taxon>Geobacillus thermoleovorans group</taxon>
    </lineage>
</organism>
<dbReference type="GO" id="GO:0016887">
    <property type="term" value="F:ATP hydrolysis activity"/>
    <property type="evidence" value="ECO:0007669"/>
    <property type="project" value="InterPro"/>
</dbReference>
<protein>
    <submittedName>
        <fullName evidence="5">Multidrug ABC transporter ATP-binding protein</fullName>
    </submittedName>
</protein>
<gene>
    <name evidence="5" type="ORF">B9L19_14735</name>
</gene>
<evidence type="ECO:0000313" key="5">
    <source>
        <dbReference type="EMBL" id="OXB86744.1"/>
    </source>
</evidence>
<dbReference type="InterPro" id="IPR003593">
    <property type="entry name" value="AAA+_ATPase"/>
</dbReference>
<dbReference type="PROSITE" id="PS50893">
    <property type="entry name" value="ABC_TRANSPORTER_2"/>
    <property type="match status" value="1"/>
</dbReference>
<dbReference type="KEGG" id="gtm:GT3921_15770"/>
<evidence type="ECO:0000256" key="2">
    <source>
        <dbReference type="ARBA" id="ARBA00022448"/>
    </source>
</evidence>
<comment type="similarity">
    <text evidence="1">Belongs to the ABC transporter superfamily.</text>
</comment>
<reference evidence="5 6" key="1">
    <citation type="submission" date="2017-05" db="EMBL/GenBank/DDBJ databases">
        <title>The genome sequence of Geobacillus thermocatenulatus DSM 730.</title>
        <authorList>
            <person name="Ramaloko W.T."/>
            <person name="Koen N."/>
            <person name="Polliack S."/>
            <person name="Aliyu H."/>
            <person name="Lebre P."/>
            <person name="Mohr T."/>
            <person name="Oswald F."/>
            <person name="Zwick M."/>
            <person name="Neumann A."/>
            <person name="Syldatk C."/>
            <person name="Cowan D."/>
            <person name="De Maayer P."/>
        </authorList>
    </citation>
    <scope>NUCLEOTIDE SEQUENCE [LARGE SCALE GENOMIC DNA]</scope>
    <source>
        <strain evidence="5 6">BGSC 93A1</strain>
    </source>
</reference>
<keyword evidence="6" id="KW-1185">Reference proteome</keyword>
<dbReference type="PANTHER" id="PTHR42711:SF5">
    <property type="entry name" value="ABC TRANSPORTER ATP-BINDING PROTEIN NATA"/>
    <property type="match status" value="1"/>
</dbReference>